<protein>
    <recommendedName>
        <fullName evidence="4">Glycosyltransferase RgtA/B/C/D-like domain-containing protein</fullName>
    </recommendedName>
</protein>
<feature type="transmembrane region" description="Helical" evidence="1">
    <location>
        <begin position="79"/>
        <end position="103"/>
    </location>
</feature>
<feature type="transmembrane region" description="Helical" evidence="1">
    <location>
        <begin position="330"/>
        <end position="348"/>
    </location>
</feature>
<accession>A0ABT6G055</accession>
<dbReference type="EMBL" id="JARSBN010000003">
    <property type="protein sequence ID" value="MDG4715423.1"/>
    <property type="molecule type" value="Genomic_DNA"/>
</dbReference>
<name>A0ABT6G055_9FLAO</name>
<evidence type="ECO:0000313" key="2">
    <source>
        <dbReference type="EMBL" id="MDG4715423.1"/>
    </source>
</evidence>
<evidence type="ECO:0008006" key="4">
    <source>
        <dbReference type="Google" id="ProtNLM"/>
    </source>
</evidence>
<keyword evidence="1" id="KW-1133">Transmembrane helix</keyword>
<gene>
    <name evidence="2" type="ORF">P7122_06045</name>
</gene>
<feature type="transmembrane region" description="Helical" evidence="1">
    <location>
        <begin position="279"/>
        <end position="297"/>
    </location>
</feature>
<feature type="transmembrane region" description="Helical" evidence="1">
    <location>
        <begin position="170"/>
        <end position="196"/>
    </location>
</feature>
<feature type="transmembrane region" description="Helical" evidence="1">
    <location>
        <begin position="203"/>
        <end position="221"/>
    </location>
</feature>
<comment type="caution">
    <text evidence="2">The sequence shown here is derived from an EMBL/GenBank/DDBJ whole genome shotgun (WGS) entry which is preliminary data.</text>
</comment>
<feature type="transmembrane region" description="Helical" evidence="1">
    <location>
        <begin position="115"/>
        <end position="133"/>
    </location>
</feature>
<feature type="transmembrane region" description="Helical" evidence="1">
    <location>
        <begin position="241"/>
        <end position="267"/>
    </location>
</feature>
<keyword evidence="1" id="KW-0472">Membrane</keyword>
<proteinExistence type="predicted"/>
<keyword evidence="1" id="KW-0812">Transmembrane</keyword>
<dbReference type="RefSeq" id="WP_278004882.1">
    <property type="nucleotide sequence ID" value="NZ_JARSBN010000003.1"/>
</dbReference>
<reference evidence="2 3" key="1">
    <citation type="submission" date="2023-03" db="EMBL/GenBank/DDBJ databases">
        <title>Strain YYF002 represents a novel species in the genus Winogradskyella isolated from seawater.</title>
        <authorList>
            <person name="Fu Z.-Y."/>
        </authorList>
    </citation>
    <scope>NUCLEOTIDE SEQUENCE [LARGE SCALE GENOMIC DNA]</scope>
    <source>
        <strain evidence="2 3">YYF002</strain>
    </source>
</reference>
<evidence type="ECO:0000313" key="3">
    <source>
        <dbReference type="Proteomes" id="UP001529085"/>
    </source>
</evidence>
<feature type="transmembrane region" description="Helical" evidence="1">
    <location>
        <begin position="56"/>
        <end position="72"/>
    </location>
</feature>
<feature type="transmembrane region" description="Helical" evidence="1">
    <location>
        <begin position="303"/>
        <end position="323"/>
    </location>
</feature>
<organism evidence="2 3">
    <name type="scientific">Winogradskyella marincola</name>
    <dbReference type="NCBI Taxonomy" id="3037795"/>
    <lineage>
        <taxon>Bacteria</taxon>
        <taxon>Pseudomonadati</taxon>
        <taxon>Bacteroidota</taxon>
        <taxon>Flavobacteriia</taxon>
        <taxon>Flavobacteriales</taxon>
        <taxon>Flavobacteriaceae</taxon>
        <taxon>Winogradskyella</taxon>
    </lineage>
</organism>
<evidence type="ECO:0000256" key="1">
    <source>
        <dbReference type="SAM" id="Phobius"/>
    </source>
</evidence>
<feature type="transmembrane region" description="Helical" evidence="1">
    <location>
        <begin position="140"/>
        <end position="158"/>
    </location>
</feature>
<keyword evidence="3" id="KW-1185">Reference proteome</keyword>
<dbReference type="Proteomes" id="UP001529085">
    <property type="component" value="Unassembled WGS sequence"/>
</dbReference>
<sequence length="458" mass="52983">MGKKTVYFILGLLAFGFRLFQELQSSIITGINGGYYPVQVRSILEHGHLAMNDMPFIFYVNALLIKSLAWLFPSQPLEALIIFGIKILGALSIPLVVIPLYKIINNYLEYKPTKLLEYSLVTFVLFSFSPLYLSAEMMKNAYAIVGFTYFLYLFLSFFKCRSVKHGVLMLLTLIFIAFTHFGVFAISIIFLFIYLVSIYKVKALVPILVMAALGFLVVWWLDPFRAYNAINIFEEWFGLPWRIAFYPAGIASFIFSVLISVALFFSIRNDEVVAKQKQLITIFLWFIVVLSIPLLRFELWRRFNLMLFIPQTIALLLVFPYLIASYQKKFVVLLCMVSILSIIYNLIIPKQSSISTDSYKDLAFVADEVSNPEQTIIMVRHGLDWWIVWQLKTKIAQSHIKVDKSMVSKYKDIMFLRQNKGHNDLYPGPGSPFFNPSVPKNSILLYKSDYFELYKRTD</sequence>